<reference evidence="1" key="1">
    <citation type="submission" date="2019-08" db="EMBL/GenBank/DDBJ databases">
        <authorList>
            <person name="Kucharzyk K."/>
            <person name="Murdoch R.W."/>
            <person name="Higgins S."/>
            <person name="Loffler F."/>
        </authorList>
    </citation>
    <scope>NUCLEOTIDE SEQUENCE</scope>
</reference>
<dbReference type="AlphaFoldDB" id="A0A645JDF7"/>
<name>A0A645JDF7_9ZZZZ</name>
<sequence length="132" mass="14931">MLNAREHLGEPLGLHGFPEIAGRILRHPAADFCNVEQFLPAFRVGLFGSQFLSQLGMAIGPKDNGVTHNHHSLQEGGLFHVVHRAERIKAGQFFFRFGFNAFKPAFEYFFIIMDPLNRGTERRGFVDNKTGF</sequence>
<comment type="caution">
    <text evidence="1">The sequence shown here is derived from an EMBL/GenBank/DDBJ whole genome shotgun (WGS) entry which is preliminary data.</text>
</comment>
<accession>A0A645JDF7</accession>
<proteinExistence type="predicted"/>
<protein>
    <submittedName>
        <fullName evidence="1">Uncharacterized protein</fullName>
    </submittedName>
</protein>
<dbReference type="EMBL" id="VSSQ01136307">
    <property type="protein sequence ID" value="MPN60699.1"/>
    <property type="molecule type" value="Genomic_DNA"/>
</dbReference>
<evidence type="ECO:0000313" key="1">
    <source>
        <dbReference type="EMBL" id="MPN60699.1"/>
    </source>
</evidence>
<organism evidence="1">
    <name type="scientific">bioreactor metagenome</name>
    <dbReference type="NCBI Taxonomy" id="1076179"/>
    <lineage>
        <taxon>unclassified sequences</taxon>
        <taxon>metagenomes</taxon>
        <taxon>ecological metagenomes</taxon>
    </lineage>
</organism>
<gene>
    <name evidence="1" type="ORF">SDC9_208430</name>
</gene>